<sequence>MSPFYAMQGRSISGEIIPFSQFQGQVVLIVNTASACGFTPQYAGLNDLYRDYASRGFTVLAFPCDQFGHQEPADNSDILQFCTQRFDVQFPLFEKIDVNGPLAHPLYQWLSKSRPGLLGPKIRWNFTKFLLDRKGKIIGRYASSKKPEKLRQVIEKALRDRH</sequence>
<dbReference type="AlphaFoldDB" id="A0A2I1DP25"/>
<keyword evidence="2 5" id="KW-0575">Peroxidase</keyword>
<accession>A0A2I1DP25</accession>
<name>A0A2I1DP25_9PROT</name>
<dbReference type="Gene3D" id="3.40.30.10">
    <property type="entry name" value="Glutaredoxin"/>
    <property type="match status" value="1"/>
</dbReference>
<evidence type="ECO:0000256" key="3">
    <source>
        <dbReference type="ARBA" id="ARBA00023002"/>
    </source>
</evidence>
<feature type="active site" evidence="4">
    <location>
        <position position="36"/>
    </location>
</feature>
<dbReference type="OrthoDB" id="5292849at2"/>
<dbReference type="PANTHER" id="PTHR11592:SF78">
    <property type="entry name" value="GLUTATHIONE PEROXIDASE"/>
    <property type="match status" value="1"/>
</dbReference>
<dbReference type="PROSITE" id="PS00460">
    <property type="entry name" value="GLUTATHIONE_PEROXID_1"/>
    <property type="match status" value="1"/>
</dbReference>
<dbReference type="InterPro" id="IPR036249">
    <property type="entry name" value="Thioredoxin-like_sf"/>
</dbReference>
<protein>
    <recommendedName>
        <fullName evidence="5">Glutathione peroxidase</fullName>
    </recommendedName>
</protein>
<dbReference type="FunCoup" id="A0A2I1DP25">
    <property type="interactions" value="129"/>
</dbReference>
<reference evidence="6 7" key="1">
    <citation type="submission" date="2017-03" db="EMBL/GenBank/DDBJ databases">
        <title>Draft genime sequence of the acidophilic sulfur-oxidizing bacterium Acidithiobacillus sp. SH, isolated from seawater.</title>
        <authorList>
            <person name="Sharmin S."/>
            <person name="Tokuhisa M."/>
            <person name="Kanao T."/>
            <person name="Kamimura K."/>
        </authorList>
    </citation>
    <scope>NUCLEOTIDE SEQUENCE [LARGE SCALE GENOMIC DNA]</scope>
    <source>
        <strain evidence="6 7">SH</strain>
    </source>
</reference>
<keyword evidence="3 5" id="KW-0560">Oxidoreductase</keyword>
<evidence type="ECO:0000256" key="4">
    <source>
        <dbReference type="PIRSR" id="PIRSR000303-1"/>
    </source>
</evidence>
<evidence type="ECO:0000256" key="2">
    <source>
        <dbReference type="ARBA" id="ARBA00022559"/>
    </source>
</evidence>
<dbReference type="PRINTS" id="PR01011">
    <property type="entry name" value="GLUTPROXDASE"/>
</dbReference>
<dbReference type="GO" id="GO:0034599">
    <property type="term" value="P:cellular response to oxidative stress"/>
    <property type="evidence" value="ECO:0007669"/>
    <property type="project" value="TreeGrafter"/>
</dbReference>
<dbReference type="InterPro" id="IPR029759">
    <property type="entry name" value="GPX_AS"/>
</dbReference>
<dbReference type="InParanoid" id="A0A2I1DP25"/>
<dbReference type="EMBL" id="MXAV01000010">
    <property type="protein sequence ID" value="PKY11613.1"/>
    <property type="molecule type" value="Genomic_DNA"/>
</dbReference>
<comment type="similarity">
    <text evidence="1 5">Belongs to the glutathione peroxidase family.</text>
</comment>
<dbReference type="PANTHER" id="PTHR11592">
    <property type="entry name" value="GLUTATHIONE PEROXIDASE"/>
    <property type="match status" value="1"/>
</dbReference>
<dbReference type="GO" id="GO:0004601">
    <property type="term" value="F:peroxidase activity"/>
    <property type="evidence" value="ECO:0007669"/>
    <property type="project" value="UniProtKB-KW"/>
</dbReference>
<evidence type="ECO:0000313" key="6">
    <source>
        <dbReference type="EMBL" id="PKY11613.1"/>
    </source>
</evidence>
<proteinExistence type="inferred from homology"/>
<dbReference type="FunFam" id="3.40.30.10:FF:000010">
    <property type="entry name" value="Glutathione peroxidase"/>
    <property type="match status" value="1"/>
</dbReference>
<dbReference type="InterPro" id="IPR000889">
    <property type="entry name" value="Glutathione_peroxidase"/>
</dbReference>
<organism evidence="6 7">
    <name type="scientific">Acidithiobacillus marinus</name>
    <dbReference type="NCBI Taxonomy" id="187490"/>
    <lineage>
        <taxon>Bacteria</taxon>
        <taxon>Pseudomonadati</taxon>
        <taxon>Pseudomonadota</taxon>
        <taxon>Acidithiobacillia</taxon>
        <taxon>Acidithiobacillales</taxon>
        <taxon>Acidithiobacillaceae</taxon>
        <taxon>Acidithiobacillus</taxon>
    </lineage>
</organism>
<dbReference type="CDD" id="cd00340">
    <property type="entry name" value="GSH_Peroxidase"/>
    <property type="match status" value="1"/>
</dbReference>
<dbReference type="Pfam" id="PF00255">
    <property type="entry name" value="GSHPx"/>
    <property type="match status" value="1"/>
</dbReference>
<evidence type="ECO:0000256" key="1">
    <source>
        <dbReference type="ARBA" id="ARBA00006926"/>
    </source>
</evidence>
<dbReference type="PROSITE" id="PS51355">
    <property type="entry name" value="GLUTATHIONE_PEROXID_3"/>
    <property type="match status" value="1"/>
</dbReference>
<gene>
    <name evidence="6" type="ORF">B1757_03665</name>
</gene>
<keyword evidence="7" id="KW-1185">Reference proteome</keyword>
<dbReference type="SUPFAM" id="SSF52833">
    <property type="entry name" value="Thioredoxin-like"/>
    <property type="match status" value="1"/>
</dbReference>
<evidence type="ECO:0000256" key="5">
    <source>
        <dbReference type="RuleBase" id="RU000499"/>
    </source>
</evidence>
<dbReference type="PIRSF" id="PIRSF000303">
    <property type="entry name" value="Glutathion_perox"/>
    <property type="match status" value="1"/>
</dbReference>
<evidence type="ECO:0000313" key="7">
    <source>
        <dbReference type="Proteomes" id="UP000234329"/>
    </source>
</evidence>
<comment type="caution">
    <text evidence="6">The sequence shown here is derived from an EMBL/GenBank/DDBJ whole genome shotgun (WGS) entry which is preliminary data.</text>
</comment>
<dbReference type="Proteomes" id="UP000234329">
    <property type="component" value="Unassembled WGS sequence"/>
</dbReference>